<dbReference type="Proteomes" id="UP000320390">
    <property type="component" value="Chromosome"/>
</dbReference>
<evidence type="ECO:0000256" key="2">
    <source>
        <dbReference type="ARBA" id="ARBA00004760"/>
    </source>
</evidence>
<dbReference type="InterPro" id="IPR029044">
    <property type="entry name" value="Nucleotide-diphossugar_trans"/>
</dbReference>
<evidence type="ECO:0000256" key="3">
    <source>
        <dbReference type="ARBA" id="ARBA00004991"/>
    </source>
</evidence>
<evidence type="ECO:0000256" key="8">
    <source>
        <dbReference type="ARBA" id="ARBA00023136"/>
    </source>
</evidence>
<organism evidence="9 10">
    <name type="scientific">Saltatorellus ferox</name>
    <dbReference type="NCBI Taxonomy" id="2528018"/>
    <lineage>
        <taxon>Bacteria</taxon>
        <taxon>Pseudomonadati</taxon>
        <taxon>Planctomycetota</taxon>
        <taxon>Planctomycetia</taxon>
        <taxon>Planctomycetia incertae sedis</taxon>
        <taxon>Saltatorellus</taxon>
    </lineage>
</organism>
<dbReference type="GO" id="GO:0008120">
    <property type="term" value="F:ceramide glucosyltransferase activity"/>
    <property type="evidence" value="ECO:0007669"/>
    <property type="project" value="TreeGrafter"/>
</dbReference>
<dbReference type="GO" id="GO:0016020">
    <property type="term" value="C:membrane"/>
    <property type="evidence" value="ECO:0007669"/>
    <property type="project" value="UniProtKB-SubCell"/>
</dbReference>
<evidence type="ECO:0000256" key="6">
    <source>
        <dbReference type="ARBA" id="ARBA00022692"/>
    </source>
</evidence>
<dbReference type="Gene3D" id="3.90.550.10">
    <property type="entry name" value="Spore Coat Polysaccharide Biosynthesis Protein SpsA, Chain A"/>
    <property type="match status" value="1"/>
</dbReference>
<evidence type="ECO:0008006" key="11">
    <source>
        <dbReference type="Google" id="ProtNLM"/>
    </source>
</evidence>
<dbReference type="SUPFAM" id="SSF53448">
    <property type="entry name" value="Nucleotide-diphospho-sugar transferases"/>
    <property type="match status" value="1"/>
</dbReference>
<keyword evidence="4" id="KW-0328">Glycosyltransferase</keyword>
<dbReference type="GO" id="GO:0006679">
    <property type="term" value="P:glucosylceramide biosynthetic process"/>
    <property type="evidence" value="ECO:0007669"/>
    <property type="project" value="TreeGrafter"/>
</dbReference>
<dbReference type="EMBL" id="CP036434">
    <property type="protein sequence ID" value="QDV05954.1"/>
    <property type="molecule type" value="Genomic_DNA"/>
</dbReference>
<sequence>MNWPTFTPIEWTSAGAMAAYLGLLSWKARAAFAYLREEREGLGGEKSRDELTVLQPIVSGDPTLETCLRASAELAQPGTQFVWLLDQGDSEARRIADDLDRPGITIQEVPAAPPGVNPKVDKLSRALEGVTTEFIAVLDDDTTVGRRHLDRALQILGSHQGAGGLYTGLPTYRAVPGNSAANLMVAFVNSSSALTYLPPAHAGPPVTLNGMFYVTRAADLREVGGFATIADQLCDDLALARLYRSAGRPIHQGGMAQLLLTGPFGLGAYFQRMHRWFVFALVLMRGLEPPQRLRLAWTLGAPPILLWWSLAGVFIDRRLTIPFAALLVARLWTLAALLEATREAHGTEAARCTDGAEIFPISSIVSELLQPLHFVHALIVPRIRWRSHRMRVQKDGGFESLPR</sequence>
<dbReference type="InterPro" id="IPR025993">
    <property type="entry name" value="Ceramide_glucosylTrfase"/>
</dbReference>
<keyword evidence="6" id="KW-0812">Transmembrane</keyword>
<evidence type="ECO:0000256" key="1">
    <source>
        <dbReference type="ARBA" id="ARBA00004141"/>
    </source>
</evidence>
<name>A0A518EPE0_9BACT</name>
<keyword evidence="5" id="KW-0808">Transferase</keyword>
<dbReference type="Pfam" id="PF13506">
    <property type="entry name" value="Glyco_transf_21"/>
    <property type="match status" value="1"/>
</dbReference>
<keyword evidence="10" id="KW-1185">Reference proteome</keyword>
<dbReference type="PANTHER" id="PTHR12726">
    <property type="entry name" value="CERAMIDE GLUCOSYLTRANSFERASE"/>
    <property type="match status" value="1"/>
</dbReference>
<evidence type="ECO:0000256" key="7">
    <source>
        <dbReference type="ARBA" id="ARBA00022989"/>
    </source>
</evidence>
<evidence type="ECO:0000313" key="10">
    <source>
        <dbReference type="Proteomes" id="UP000320390"/>
    </source>
</evidence>
<comment type="subcellular location">
    <subcellularLocation>
        <location evidence="1">Membrane</location>
        <topology evidence="1">Multi-pass membrane protein</topology>
    </subcellularLocation>
</comment>
<evidence type="ECO:0000256" key="5">
    <source>
        <dbReference type="ARBA" id="ARBA00022679"/>
    </source>
</evidence>
<gene>
    <name evidence="9" type="ORF">Poly30_14570</name>
</gene>
<dbReference type="PANTHER" id="PTHR12726:SF0">
    <property type="entry name" value="CERAMIDE GLUCOSYLTRANSFERASE"/>
    <property type="match status" value="1"/>
</dbReference>
<comment type="pathway">
    <text evidence="3">Sphingolipid metabolism.</text>
</comment>
<protein>
    <recommendedName>
        <fullName evidence="11">N-glycosyltransferase</fullName>
    </recommendedName>
</protein>
<comment type="pathway">
    <text evidence="2">Lipid metabolism; sphingolipid metabolism.</text>
</comment>
<proteinExistence type="predicted"/>
<dbReference type="AlphaFoldDB" id="A0A518EPE0"/>
<reference evidence="9 10" key="1">
    <citation type="submission" date="2019-02" db="EMBL/GenBank/DDBJ databases">
        <title>Deep-cultivation of Planctomycetes and their phenomic and genomic characterization uncovers novel biology.</title>
        <authorList>
            <person name="Wiegand S."/>
            <person name="Jogler M."/>
            <person name="Boedeker C."/>
            <person name="Pinto D."/>
            <person name="Vollmers J."/>
            <person name="Rivas-Marin E."/>
            <person name="Kohn T."/>
            <person name="Peeters S.H."/>
            <person name="Heuer A."/>
            <person name="Rast P."/>
            <person name="Oberbeckmann S."/>
            <person name="Bunk B."/>
            <person name="Jeske O."/>
            <person name="Meyerdierks A."/>
            <person name="Storesund J.E."/>
            <person name="Kallscheuer N."/>
            <person name="Luecker S."/>
            <person name="Lage O.M."/>
            <person name="Pohl T."/>
            <person name="Merkel B.J."/>
            <person name="Hornburger P."/>
            <person name="Mueller R.-W."/>
            <person name="Bruemmer F."/>
            <person name="Labrenz M."/>
            <person name="Spormann A.M."/>
            <person name="Op den Camp H."/>
            <person name="Overmann J."/>
            <person name="Amann R."/>
            <person name="Jetten M.S.M."/>
            <person name="Mascher T."/>
            <person name="Medema M.H."/>
            <person name="Devos D.P."/>
            <person name="Kaster A.-K."/>
            <person name="Ovreas L."/>
            <person name="Rohde M."/>
            <person name="Galperin M.Y."/>
            <person name="Jogler C."/>
        </authorList>
    </citation>
    <scope>NUCLEOTIDE SEQUENCE [LARGE SCALE GENOMIC DNA]</scope>
    <source>
        <strain evidence="9 10">Poly30</strain>
    </source>
</reference>
<keyword evidence="7" id="KW-1133">Transmembrane helix</keyword>
<keyword evidence="8" id="KW-0472">Membrane</keyword>
<evidence type="ECO:0000256" key="4">
    <source>
        <dbReference type="ARBA" id="ARBA00022676"/>
    </source>
</evidence>
<accession>A0A518EPE0</accession>
<evidence type="ECO:0000313" key="9">
    <source>
        <dbReference type="EMBL" id="QDV05954.1"/>
    </source>
</evidence>